<dbReference type="Proteomes" id="UP000829504">
    <property type="component" value="Chromosome"/>
</dbReference>
<dbReference type="Proteomes" id="UP000031390">
    <property type="component" value="Unassembled WGS sequence"/>
</dbReference>
<dbReference type="EMBL" id="CP094242">
    <property type="protein sequence ID" value="UNV87287.1"/>
    <property type="molecule type" value="Genomic_DNA"/>
</dbReference>
<feature type="compositionally biased region" description="Polar residues" evidence="1">
    <location>
        <begin position="1"/>
        <end position="17"/>
    </location>
</feature>
<protein>
    <submittedName>
        <fullName evidence="2">Uncharacterized protein</fullName>
    </submittedName>
</protein>
<sequence length="64" mass="7177">MGSSESANCRHFQTTPLRENPQPSPVKYAIIPPPQTDFRRPMRLNARPARFARTARRGASVVVS</sequence>
<gene>
    <name evidence="2" type="ORF">MCC93_11610</name>
    <name evidence="3" type="ORF">MON37_11730</name>
</gene>
<reference evidence="2 4" key="1">
    <citation type="submission" date="2014-12" db="EMBL/GenBank/DDBJ databases">
        <title>Genome sequence of Morococcus cerebrosus.</title>
        <authorList>
            <person name="Shin S.-K."/>
            <person name="Yi H."/>
        </authorList>
    </citation>
    <scope>NUCLEOTIDE SEQUENCE [LARGE SCALE GENOMIC DNA]</scope>
    <source>
        <strain evidence="2 4">CIP 81.93</strain>
    </source>
</reference>
<evidence type="ECO:0000313" key="5">
    <source>
        <dbReference type="Proteomes" id="UP000829504"/>
    </source>
</evidence>
<name>A0A0C1E965_9NEIS</name>
<dbReference type="AlphaFoldDB" id="A0A0C1E965"/>
<evidence type="ECO:0000313" key="4">
    <source>
        <dbReference type="Proteomes" id="UP000031390"/>
    </source>
</evidence>
<organism evidence="2 4">
    <name type="scientific">Morococcus cerebrosus</name>
    <dbReference type="NCBI Taxonomy" id="1056807"/>
    <lineage>
        <taxon>Bacteria</taxon>
        <taxon>Pseudomonadati</taxon>
        <taxon>Pseudomonadota</taxon>
        <taxon>Betaproteobacteria</taxon>
        <taxon>Neisseriales</taxon>
        <taxon>Neisseriaceae</taxon>
        <taxon>Morococcus</taxon>
    </lineage>
</organism>
<evidence type="ECO:0000313" key="2">
    <source>
        <dbReference type="EMBL" id="KIC08649.1"/>
    </source>
</evidence>
<evidence type="ECO:0000313" key="3">
    <source>
        <dbReference type="EMBL" id="UNV87287.1"/>
    </source>
</evidence>
<feature type="region of interest" description="Disordered" evidence="1">
    <location>
        <begin position="1"/>
        <end position="26"/>
    </location>
</feature>
<dbReference type="PATRIC" id="fig|1056807.3.peg.1120"/>
<accession>A0A0C1E965</accession>
<proteinExistence type="predicted"/>
<evidence type="ECO:0000256" key="1">
    <source>
        <dbReference type="SAM" id="MobiDB-lite"/>
    </source>
</evidence>
<dbReference type="EMBL" id="JUFZ01000043">
    <property type="protein sequence ID" value="KIC08649.1"/>
    <property type="molecule type" value="Genomic_DNA"/>
</dbReference>
<dbReference type="RefSeq" id="WP_156122124.1">
    <property type="nucleotide sequence ID" value="NZ_CP094242.1"/>
</dbReference>
<reference evidence="3 5" key="2">
    <citation type="submission" date="2022-03" db="EMBL/GenBank/DDBJ databases">
        <title>Genome sequencing of Morococcus cerebrosus.</title>
        <authorList>
            <person name="Baek M.-G."/>
            <person name="Yi H."/>
        </authorList>
    </citation>
    <scope>NUCLEOTIDE SEQUENCE [LARGE SCALE GENOMIC DNA]</scope>
    <source>
        <strain evidence="3 5">CIP 81.93</strain>
    </source>
</reference>
<keyword evidence="5" id="KW-1185">Reference proteome</keyword>